<keyword evidence="3" id="KW-0695">RNA-directed DNA polymerase</keyword>
<feature type="domain" description="Reverse transcriptase" evidence="1">
    <location>
        <begin position="469"/>
        <end position="737"/>
    </location>
</feature>
<dbReference type="PROSITE" id="PS50878">
    <property type="entry name" value="RT_POL"/>
    <property type="match status" value="1"/>
</dbReference>
<proteinExistence type="evidence at transcript level"/>
<organism evidence="3">
    <name type="scientific">Triatoma infestans</name>
    <name type="common">Assassin bug</name>
    <dbReference type="NCBI Taxonomy" id="30076"/>
    <lineage>
        <taxon>Eukaryota</taxon>
        <taxon>Metazoa</taxon>
        <taxon>Ecdysozoa</taxon>
        <taxon>Arthropoda</taxon>
        <taxon>Hexapoda</taxon>
        <taxon>Insecta</taxon>
        <taxon>Pterygota</taxon>
        <taxon>Neoptera</taxon>
        <taxon>Paraneoptera</taxon>
        <taxon>Hemiptera</taxon>
        <taxon>Heteroptera</taxon>
        <taxon>Panheteroptera</taxon>
        <taxon>Cimicomorpha</taxon>
        <taxon>Reduviidae</taxon>
        <taxon>Triatominae</taxon>
        <taxon>Triatoma</taxon>
    </lineage>
</organism>
<sequence>IAMNIFQINIRSVYANRDALETYIKINKVEMVILSETWLSPTRNFRIKGFSCVRADRSDGYGGAAILISNSLRFDIIPIRSEFVNDITQICAVKVVIRNRKINIVSVYCRPNHSINQNFWSSLLDSLDTSPILLCGDFNAHHMSYGCSYEDAEGRNIIEFLQDNNLILNDGSPTIIPKPSSSSISAVDLSISSPSLAAECEWAVVGEPLGSDHLGISIKIGSPNNSSQGYNARRSKWNLCKVDWDKYSELVDRQLNGADKNQDPLVFYKLFIQAVNDAADKSIPKYKPYLGNKKAIPRPWWDDECVKARKVNIEAYNNYKRQSTLANFISSRKATAKCRSLFKNKKRSKWREFCGEFNTNTPMKTIWKKMKALKSGYKSAGTVTANLDWADDLLRSLTPDYAPQNITVHHLAIPNHKLDEPFDFTELSDALKTNTNTSPGLDGIHYPMLNKLTDNSKLILLEIYNQIWMNNIKIKDWNSHLIIPILKIDKDPNDPHSYRPITLASTVGKTFERLLKTRLDWWIESAELLPNYQSGFRRGHNTIDSLAAFINDILISNSNNNYLLAVSVDLSNAYNNVNISILIKKMQTIGTPRKLLLNIINLLCERSLNVEVRGKRLGPRLSGTGLPQGAVLSPTLFNIYTANLKQALGTSVRIQQFADDFLLYCEAKTAEEALTAVDSAMDKFSKWCNECGFTINPEKSKAIMFTRHRKYDMPRRIKAGEYRIERANCIKWLGMYVDQKLLWKMHINNLVGRCEAALNVIRYITHLNYGANIKTSLMLYRQLVLSRLDYGSFLYGDASNSHLAKVDRVQYKSLRCCLGAMNSSPTNALLVEAKDFPLWIRRRTLAVRYLVNRLLIKSFLVSKQIPILTTRVLTEQYWRLKKTPILIECYCDISNYLHPLTRRNKLPYYSHDFKLAIAQHKFCHTNFYQYDQNISDRMNASLLMERIDRYFPDSHWIFTDGSKSKDGVGCAFFDPTENSSSLFRLKDFTSIFSAELIAVKEAVRYAGDRAINSDKDVLIFADNRSVVTKLRHPGKNPSATILAILEMIISRNFRSRVRIVWIRGHAGFGGNEVADALAKEASNVGSINSDPYLVADVKGLSKRIHYSLWQENYDKSSRIKAQYYSTIQPTIPLKTWYSSTNENRSFYTTIVRLRINHNRSPSHLFRIGAIPNKLCTCGEAESPDANHLILECPMASKNRDLLWESIIANKVAMPTNLRLILTQANIDLYQAIFRFIVTN</sequence>
<feature type="non-terminal residue" evidence="3">
    <location>
        <position position="1"/>
    </location>
</feature>
<dbReference type="PANTHER" id="PTHR36688">
    <property type="entry name" value="ENDO/EXONUCLEASE/PHOSPHATASE DOMAIN-CONTAINING PROTEIN"/>
    <property type="match status" value="1"/>
</dbReference>
<dbReference type="Pfam" id="PF00078">
    <property type="entry name" value="RVT_1"/>
    <property type="match status" value="1"/>
</dbReference>
<reference evidence="3" key="1">
    <citation type="journal article" date="2014" name="PLoS Negl. Trop. Dis.">
        <title>An updated insight into the Sialotranscriptome of Triatoma infestans: developmental stage and geographic variations.</title>
        <authorList>
            <person name="Schwarz A."/>
            <person name="Medrano-Mercado N."/>
            <person name="Schaub G.A."/>
            <person name="Struchiner C.J."/>
            <person name="Bargues M.D."/>
            <person name="Levy M.Z."/>
            <person name="Ribeiro J.M."/>
        </authorList>
    </citation>
    <scope>NUCLEOTIDE SEQUENCE</scope>
    <source>
        <strain evidence="3">Chile</strain>
        <tissue evidence="3">Salivary glands</tissue>
    </source>
</reference>
<feature type="non-terminal residue" evidence="3">
    <location>
        <position position="1239"/>
    </location>
</feature>
<feature type="domain" description="RNase H type-1" evidence="2">
    <location>
        <begin position="951"/>
        <end position="1083"/>
    </location>
</feature>
<accession>A0A023EXD6</accession>
<dbReference type="CDD" id="cd01650">
    <property type="entry name" value="RT_nLTR_like"/>
    <property type="match status" value="1"/>
</dbReference>
<dbReference type="InterPro" id="IPR005135">
    <property type="entry name" value="Endo/exonuclease/phosphatase"/>
</dbReference>
<keyword evidence="3" id="KW-0808">Transferase</keyword>
<dbReference type="PANTHER" id="PTHR36688:SF2">
    <property type="entry name" value="ENDONUCLEASE_EXONUCLEASE_PHOSPHATASE DOMAIN-CONTAINING PROTEIN"/>
    <property type="match status" value="1"/>
</dbReference>
<dbReference type="GO" id="GO:0004523">
    <property type="term" value="F:RNA-DNA hybrid ribonuclease activity"/>
    <property type="evidence" value="ECO:0007669"/>
    <property type="project" value="InterPro"/>
</dbReference>
<dbReference type="GO" id="GO:0042575">
    <property type="term" value="C:DNA polymerase complex"/>
    <property type="evidence" value="ECO:0007669"/>
    <property type="project" value="UniProtKB-ARBA"/>
</dbReference>
<dbReference type="GO" id="GO:0003964">
    <property type="term" value="F:RNA-directed DNA polymerase activity"/>
    <property type="evidence" value="ECO:0007669"/>
    <property type="project" value="UniProtKB-KW"/>
</dbReference>
<dbReference type="Pfam" id="PF14529">
    <property type="entry name" value="Exo_endo_phos_2"/>
    <property type="match status" value="1"/>
</dbReference>
<dbReference type="InterPro" id="IPR002156">
    <property type="entry name" value="RNaseH_domain"/>
</dbReference>
<dbReference type="SUPFAM" id="SSF56219">
    <property type="entry name" value="DNase I-like"/>
    <property type="match status" value="1"/>
</dbReference>
<dbReference type="SUPFAM" id="SSF53098">
    <property type="entry name" value="Ribonuclease H-like"/>
    <property type="match status" value="1"/>
</dbReference>
<keyword evidence="3" id="KW-0548">Nucleotidyltransferase</keyword>
<dbReference type="PROSITE" id="PS50879">
    <property type="entry name" value="RNASE_H_1"/>
    <property type="match status" value="1"/>
</dbReference>
<dbReference type="AlphaFoldDB" id="A0A023EXD6"/>
<dbReference type="InterPro" id="IPR012337">
    <property type="entry name" value="RNaseH-like_sf"/>
</dbReference>
<dbReference type="InterPro" id="IPR043502">
    <property type="entry name" value="DNA/RNA_pol_sf"/>
</dbReference>
<evidence type="ECO:0000259" key="2">
    <source>
        <dbReference type="PROSITE" id="PS50879"/>
    </source>
</evidence>
<evidence type="ECO:0000259" key="1">
    <source>
        <dbReference type="PROSITE" id="PS50878"/>
    </source>
</evidence>
<name>A0A023EXD6_TRIIF</name>
<dbReference type="InterPro" id="IPR052560">
    <property type="entry name" value="RdDP_mobile_element"/>
</dbReference>
<evidence type="ECO:0000313" key="3">
    <source>
        <dbReference type="EMBL" id="JAC13908.1"/>
    </source>
</evidence>
<dbReference type="InterPro" id="IPR000477">
    <property type="entry name" value="RT_dom"/>
</dbReference>
<dbReference type="Gene3D" id="3.30.420.10">
    <property type="entry name" value="Ribonuclease H-like superfamily/Ribonuclease H"/>
    <property type="match status" value="1"/>
</dbReference>
<dbReference type="EMBL" id="GBBI01004804">
    <property type="protein sequence ID" value="JAC13908.1"/>
    <property type="molecule type" value="mRNA"/>
</dbReference>
<dbReference type="Gene3D" id="3.60.10.10">
    <property type="entry name" value="Endonuclease/exonuclease/phosphatase"/>
    <property type="match status" value="1"/>
</dbReference>
<dbReference type="CDD" id="cd09276">
    <property type="entry name" value="Rnase_HI_RT_non_LTR"/>
    <property type="match status" value="1"/>
</dbReference>
<dbReference type="GO" id="GO:0003676">
    <property type="term" value="F:nucleic acid binding"/>
    <property type="evidence" value="ECO:0007669"/>
    <property type="project" value="InterPro"/>
</dbReference>
<protein>
    <submittedName>
        <fullName evidence="3">Putative rna-directed dna polymerase from transposon x-element</fullName>
    </submittedName>
</protein>
<dbReference type="InterPro" id="IPR036397">
    <property type="entry name" value="RNaseH_sf"/>
</dbReference>
<dbReference type="Pfam" id="PF00075">
    <property type="entry name" value="RNase_H"/>
    <property type="match status" value="1"/>
</dbReference>
<dbReference type="InterPro" id="IPR036691">
    <property type="entry name" value="Endo/exonu/phosph_ase_sf"/>
</dbReference>
<dbReference type="SUPFAM" id="SSF56672">
    <property type="entry name" value="DNA/RNA polymerases"/>
    <property type="match status" value="1"/>
</dbReference>